<evidence type="ECO:0000256" key="3">
    <source>
        <dbReference type="ARBA" id="ARBA00022448"/>
    </source>
</evidence>
<dbReference type="AlphaFoldDB" id="A0A7C3E4Q9"/>
<keyword evidence="7" id="KW-0564">Palmitate</keyword>
<evidence type="ECO:0000256" key="5">
    <source>
        <dbReference type="ARBA" id="ARBA00022729"/>
    </source>
</evidence>
<reference evidence="11" key="1">
    <citation type="journal article" date="2020" name="mSystems">
        <title>Genome- and Community-Level Interaction Insights into Carbon Utilization and Element Cycling Functions of Hydrothermarchaeota in Hydrothermal Sediment.</title>
        <authorList>
            <person name="Zhou Z."/>
            <person name="Liu Y."/>
            <person name="Xu W."/>
            <person name="Pan J."/>
            <person name="Luo Z.H."/>
            <person name="Li M."/>
        </authorList>
    </citation>
    <scope>NUCLEOTIDE SEQUENCE [LARGE SCALE GENOMIC DNA]</scope>
    <source>
        <strain evidence="11">SpSt-503</strain>
    </source>
</reference>
<dbReference type="PANTHER" id="PTHR34296:SF2">
    <property type="entry name" value="ABC TRANSPORTER GUANOSINE-BINDING PROTEIN NUPN"/>
    <property type="match status" value="1"/>
</dbReference>
<evidence type="ECO:0000256" key="9">
    <source>
        <dbReference type="SAM" id="SignalP"/>
    </source>
</evidence>
<keyword evidence="8" id="KW-0449">Lipoprotein</keyword>
<feature type="chain" id="PRO_5027767819" evidence="9">
    <location>
        <begin position="19"/>
        <end position="349"/>
    </location>
</feature>
<dbReference type="InterPro" id="IPR003760">
    <property type="entry name" value="PnrA-like"/>
</dbReference>
<keyword evidence="6" id="KW-0472">Membrane</keyword>
<evidence type="ECO:0000313" key="11">
    <source>
        <dbReference type="EMBL" id="HFH29057.1"/>
    </source>
</evidence>
<evidence type="ECO:0000256" key="8">
    <source>
        <dbReference type="ARBA" id="ARBA00023288"/>
    </source>
</evidence>
<accession>A0A7C3E4Q9</accession>
<dbReference type="InterPro" id="IPR028082">
    <property type="entry name" value="Peripla_BP_I"/>
</dbReference>
<keyword evidence="3" id="KW-0813">Transport</keyword>
<organism evidence="11">
    <name type="scientific">Gracilinema caldarium</name>
    <dbReference type="NCBI Taxonomy" id="215591"/>
    <lineage>
        <taxon>Bacteria</taxon>
        <taxon>Pseudomonadati</taxon>
        <taxon>Spirochaetota</taxon>
        <taxon>Spirochaetia</taxon>
        <taxon>Spirochaetales</taxon>
        <taxon>Breznakiellaceae</taxon>
        <taxon>Gracilinema</taxon>
    </lineage>
</organism>
<comment type="subcellular location">
    <subcellularLocation>
        <location evidence="1">Cell membrane</location>
        <topology evidence="1">Lipid-anchor</topology>
    </subcellularLocation>
</comment>
<evidence type="ECO:0000256" key="6">
    <source>
        <dbReference type="ARBA" id="ARBA00023136"/>
    </source>
</evidence>
<sequence length="349" mass="37271">MKRVIVATIATLAVFSMAFVSCTQKKPAAAPAPTFRVGLVTDIGGIDDKSFNQGTWEGIVRFAKEVGLKEGDYKYLQSAAEADYIPNLSTFSDEKLDLIAAPGFLFEKSMAEVADKYPNNKYLIIDSVVAKPNVASAVFAEHEGSFLVGVAAGLKAKADGKNIVGFLGGMQFPLIEKFQAGFEQGVKAVYPECKILVDYAGDFGAPDKGQAIAQKQFNAGAYIIFHAAGGTGNGMIKEAKERTAKGDIRWAIGVDKDQYNDGIYDEANKKSAVLTSMMKRVDVAAHDVAKMTLEGKFPGGQTLVFSVANKGVGIPETNPNLSDDIVAKVKEYEAKIASGELKVSETPAK</sequence>
<gene>
    <name evidence="11" type="ORF">ENS59_06035</name>
</gene>
<keyword evidence="5 9" id="KW-0732">Signal</keyword>
<dbReference type="PROSITE" id="PS51257">
    <property type="entry name" value="PROKAR_LIPOPROTEIN"/>
    <property type="match status" value="1"/>
</dbReference>
<evidence type="ECO:0000256" key="4">
    <source>
        <dbReference type="ARBA" id="ARBA00022475"/>
    </source>
</evidence>
<evidence type="ECO:0000256" key="1">
    <source>
        <dbReference type="ARBA" id="ARBA00004193"/>
    </source>
</evidence>
<evidence type="ECO:0000259" key="10">
    <source>
        <dbReference type="Pfam" id="PF02608"/>
    </source>
</evidence>
<dbReference type="GO" id="GO:0005886">
    <property type="term" value="C:plasma membrane"/>
    <property type="evidence" value="ECO:0007669"/>
    <property type="project" value="UniProtKB-SubCell"/>
</dbReference>
<feature type="domain" description="ABC transporter substrate-binding protein PnrA-like" evidence="10">
    <location>
        <begin position="38"/>
        <end position="345"/>
    </location>
</feature>
<comment type="similarity">
    <text evidence="2">Belongs to the BMP lipoprotein family.</text>
</comment>
<proteinExistence type="inferred from homology"/>
<dbReference type="Pfam" id="PF02608">
    <property type="entry name" value="Bmp"/>
    <property type="match status" value="1"/>
</dbReference>
<dbReference type="PANTHER" id="PTHR34296">
    <property type="entry name" value="TRANSCRIPTIONAL ACTIVATOR PROTEIN MED"/>
    <property type="match status" value="1"/>
</dbReference>
<dbReference type="EMBL" id="DSVL01000187">
    <property type="protein sequence ID" value="HFH29057.1"/>
    <property type="molecule type" value="Genomic_DNA"/>
</dbReference>
<dbReference type="InterPro" id="IPR050957">
    <property type="entry name" value="BMP_lipoprotein"/>
</dbReference>
<evidence type="ECO:0000256" key="7">
    <source>
        <dbReference type="ARBA" id="ARBA00023139"/>
    </source>
</evidence>
<name>A0A7C3E4Q9_9SPIR</name>
<dbReference type="SUPFAM" id="SSF53822">
    <property type="entry name" value="Periplasmic binding protein-like I"/>
    <property type="match status" value="1"/>
</dbReference>
<feature type="signal peptide" evidence="9">
    <location>
        <begin position="1"/>
        <end position="18"/>
    </location>
</feature>
<comment type="caution">
    <text evidence="11">The sequence shown here is derived from an EMBL/GenBank/DDBJ whole genome shotgun (WGS) entry which is preliminary data.</text>
</comment>
<keyword evidence="4" id="KW-1003">Cell membrane</keyword>
<evidence type="ECO:0000256" key="2">
    <source>
        <dbReference type="ARBA" id="ARBA00008610"/>
    </source>
</evidence>
<dbReference type="Gene3D" id="3.40.50.2300">
    <property type="match status" value="2"/>
</dbReference>
<dbReference type="CDD" id="cd06354">
    <property type="entry name" value="PBP1_PrnA-like"/>
    <property type="match status" value="1"/>
</dbReference>
<protein>
    <submittedName>
        <fullName evidence="11">BMP family ABC transporter substrate-binding protein</fullName>
    </submittedName>
</protein>